<organism evidence="1 2">
    <name type="scientific">Ambispora gerdemannii</name>
    <dbReference type="NCBI Taxonomy" id="144530"/>
    <lineage>
        <taxon>Eukaryota</taxon>
        <taxon>Fungi</taxon>
        <taxon>Fungi incertae sedis</taxon>
        <taxon>Mucoromycota</taxon>
        <taxon>Glomeromycotina</taxon>
        <taxon>Glomeromycetes</taxon>
        <taxon>Archaeosporales</taxon>
        <taxon>Ambisporaceae</taxon>
        <taxon>Ambispora</taxon>
    </lineage>
</organism>
<accession>A0A9N9CDM0</accession>
<proteinExistence type="predicted"/>
<evidence type="ECO:0000313" key="2">
    <source>
        <dbReference type="Proteomes" id="UP000789831"/>
    </source>
</evidence>
<dbReference type="AlphaFoldDB" id="A0A9N9CDM0"/>
<keyword evidence="2" id="KW-1185">Reference proteome</keyword>
<dbReference type="EMBL" id="CAJVPL010002107">
    <property type="protein sequence ID" value="CAG8599660.1"/>
    <property type="molecule type" value="Genomic_DNA"/>
</dbReference>
<protein>
    <submittedName>
        <fullName evidence="1">4508_t:CDS:1</fullName>
    </submittedName>
</protein>
<evidence type="ECO:0000313" key="1">
    <source>
        <dbReference type="EMBL" id="CAG8599660.1"/>
    </source>
</evidence>
<comment type="caution">
    <text evidence="1">The sequence shown here is derived from an EMBL/GenBank/DDBJ whole genome shotgun (WGS) entry which is preliminary data.</text>
</comment>
<reference evidence="1" key="1">
    <citation type="submission" date="2021-06" db="EMBL/GenBank/DDBJ databases">
        <authorList>
            <person name="Kallberg Y."/>
            <person name="Tangrot J."/>
            <person name="Rosling A."/>
        </authorList>
    </citation>
    <scope>NUCLEOTIDE SEQUENCE</scope>
    <source>
        <strain evidence="1">MT106</strain>
    </source>
</reference>
<gene>
    <name evidence="1" type="ORF">AGERDE_LOCUS9036</name>
</gene>
<dbReference type="Proteomes" id="UP000789831">
    <property type="component" value="Unassembled WGS sequence"/>
</dbReference>
<name>A0A9N9CDM0_9GLOM</name>
<sequence length="47" mass="5283">MLVAQPQASHGRPAELETHLALKCPGCPEHLSKKWRNYLAVKETSQQ</sequence>